<evidence type="ECO:0000313" key="2">
    <source>
        <dbReference type="EMBL" id="TET45054.1"/>
    </source>
</evidence>
<name>A0A523UR97_UNCT6</name>
<accession>A0A523UR97</accession>
<feature type="compositionally biased region" description="Basic residues" evidence="1">
    <location>
        <begin position="14"/>
        <end position="40"/>
    </location>
</feature>
<comment type="caution">
    <text evidence="2">The sequence shown here is derived from an EMBL/GenBank/DDBJ whole genome shotgun (WGS) entry which is preliminary data.</text>
</comment>
<protein>
    <submittedName>
        <fullName evidence="2">Uncharacterized protein</fullName>
    </submittedName>
</protein>
<evidence type="ECO:0000256" key="1">
    <source>
        <dbReference type="SAM" id="MobiDB-lite"/>
    </source>
</evidence>
<dbReference type="Proteomes" id="UP000315525">
    <property type="component" value="Unassembled WGS sequence"/>
</dbReference>
<sequence length="216" mass="25361">MGKKTKKKVMDKLARKRGQKTAQSRLKHKKPPKVSKKRRRLTDEERMAVEEALRRSPILLSAPEFVEFHFDPEKLTGYLEDVKARKLQDPEEFLSRGIERVADEEFLSEVKMRLMRHIQENEEEDVFSSYCARVVLFFARALKELAKIPFFAALFVRDVKGHRLSDNPIIWKLLSTYLPSRIVKPEEESKSSDEEKNVKTSLKYPHLVLPESYTEE</sequence>
<dbReference type="AlphaFoldDB" id="A0A523UR97"/>
<reference evidence="2 3" key="1">
    <citation type="submission" date="2019-03" db="EMBL/GenBank/DDBJ databases">
        <title>Metabolic potential of uncultured bacteria and archaea associated with petroleum seepage in deep-sea sediments.</title>
        <authorList>
            <person name="Dong X."/>
            <person name="Hubert C."/>
        </authorList>
    </citation>
    <scope>NUCLEOTIDE SEQUENCE [LARGE SCALE GENOMIC DNA]</scope>
    <source>
        <strain evidence="2">E44_bin18</strain>
    </source>
</reference>
<dbReference type="EMBL" id="SOJN01000098">
    <property type="protein sequence ID" value="TET45054.1"/>
    <property type="molecule type" value="Genomic_DNA"/>
</dbReference>
<gene>
    <name evidence="2" type="ORF">E3J62_08725</name>
</gene>
<evidence type="ECO:0000313" key="3">
    <source>
        <dbReference type="Proteomes" id="UP000315525"/>
    </source>
</evidence>
<feature type="region of interest" description="Disordered" evidence="1">
    <location>
        <begin position="1"/>
        <end position="45"/>
    </location>
</feature>
<proteinExistence type="predicted"/>
<organism evidence="2 3">
    <name type="scientific">candidate division TA06 bacterium</name>
    <dbReference type="NCBI Taxonomy" id="2250710"/>
    <lineage>
        <taxon>Bacteria</taxon>
        <taxon>Bacteria division TA06</taxon>
    </lineage>
</organism>